<gene>
    <name evidence="1" type="ORF">AB205_0011910</name>
</gene>
<name>A0A2G9RN04_AQUCT</name>
<evidence type="ECO:0000313" key="1">
    <source>
        <dbReference type="EMBL" id="PIO29250.1"/>
    </source>
</evidence>
<reference evidence="2" key="1">
    <citation type="journal article" date="2017" name="Nat. Commun.">
        <title>The North American bullfrog draft genome provides insight into hormonal regulation of long noncoding RNA.</title>
        <authorList>
            <person name="Hammond S.A."/>
            <person name="Warren R.L."/>
            <person name="Vandervalk B.P."/>
            <person name="Kucuk E."/>
            <person name="Khan H."/>
            <person name="Gibb E.A."/>
            <person name="Pandoh P."/>
            <person name="Kirk H."/>
            <person name="Zhao Y."/>
            <person name="Jones M."/>
            <person name="Mungall A.J."/>
            <person name="Coope R."/>
            <person name="Pleasance S."/>
            <person name="Moore R.A."/>
            <person name="Holt R.A."/>
            <person name="Round J.M."/>
            <person name="Ohora S."/>
            <person name="Walle B.V."/>
            <person name="Veldhoen N."/>
            <person name="Helbing C.C."/>
            <person name="Birol I."/>
        </authorList>
    </citation>
    <scope>NUCLEOTIDE SEQUENCE [LARGE SCALE GENOMIC DNA]</scope>
</reference>
<proteinExistence type="predicted"/>
<dbReference type="Proteomes" id="UP000228934">
    <property type="component" value="Unassembled WGS sequence"/>
</dbReference>
<dbReference type="OrthoDB" id="414175at2759"/>
<organism evidence="1 2">
    <name type="scientific">Aquarana catesbeiana</name>
    <name type="common">American bullfrog</name>
    <name type="synonym">Rana catesbeiana</name>
    <dbReference type="NCBI Taxonomy" id="8400"/>
    <lineage>
        <taxon>Eukaryota</taxon>
        <taxon>Metazoa</taxon>
        <taxon>Chordata</taxon>
        <taxon>Craniata</taxon>
        <taxon>Vertebrata</taxon>
        <taxon>Euteleostomi</taxon>
        <taxon>Amphibia</taxon>
        <taxon>Batrachia</taxon>
        <taxon>Anura</taxon>
        <taxon>Neobatrachia</taxon>
        <taxon>Ranoidea</taxon>
        <taxon>Ranidae</taxon>
        <taxon>Aquarana</taxon>
    </lineage>
</organism>
<sequence>MSPLCFQINFPNQLGPKCCSDLAISFHHLDAELIHTLEYFTYHLRAYGYQYRYQPQWPALTDRLHINTKNPINIKTNLTESSAVKNIGTVNSETI</sequence>
<dbReference type="AlphaFoldDB" id="A0A2G9RN04"/>
<protein>
    <submittedName>
        <fullName evidence="1">Uncharacterized protein</fullName>
    </submittedName>
</protein>
<keyword evidence="2" id="KW-1185">Reference proteome</keyword>
<dbReference type="EMBL" id="KV937702">
    <property type="protein sequence ID" value="PIO29250.1"/>
    <property type="molecule type" value="Genomic_DNA"/>
</dbReference>
<evidence type="ECO:0000313" key="2">
    <source>
        <dbReference type="Proteomes" id="UP000228934"/>
    </source>
</evidence>
<accession>A0A2G9RN04</accession>